<dbReference type="InterPro" id="IPR003439">
    <property type="entry name" value="ABC_transporter-like_ATP-bd"/>
</dbReference>
<evidence type="ECO:0000256" key="1">
    <source>
        <dbReference type="ARBA" id="ARBA00022448"/>
    </source>
</evidence>
<comment type="caution">
    <text evidence="9">The sequence shown here is derived from an EMBL/GenBank/DDBJ whole genome shotgun (WGS) entry which is preliminary data.</text>
</comment>
<feature type="domain" description="ABC transporter" evidence="8">
    <location>
        <begin position="15"/>
        <end position="239"/>
    </location>
</feature>
<organism evidence="9 10">
    <name type="scientific">Paracidovorax wautersii</name>
    <dbReference type="NCBI Taxonomy" id="1177982"/>
    <lineage>
        <taxon>Bacteria</taxon>
        <taxon>Pseudomonadati</taxon>
        <taxon>Pseudomonadota</taxon>
        <taxon>Betaproteobacteria</taxon>
        <taxon>Burkholderiales</taxon>
        <taxon>Comamonadaceae</taxon>
        <taxon>Paracidovorax</taxon>
    </lineage>
</organism>
<dbReference type="RefSeq" id="WP_309828551.1">
    <property type="nucleotide sequence ID" value="NZ_JAVIZX010000001.1"/>
</dbReference>
<sequence length="239" mass="25416">MPSPDEPGGSRSALLEVVGVHCRRGGRKLLRDVGFRVESGQVAEIRGANGSGKTTLLRVLAGLTPPSEGALYWRGKPVARHDEHFAGQMAYLGHLNALSAELTAAENLNFFQHLQQGPAPHQATQALQAWGLAHVADHPVRRLSQGQRRRLALARVWSRQCSLWLLDEPCAALDDAGAQLLDARLAEHLRGGGAAVIATHRPLDVPATALRTVELDAYSLAPQRAAAAAAPALASPFAA</sequence>
<evidence type="ECO:0000256" key="3">
    <source>
        <dbReference type="ARBA" id="ARBA00022741"/>
    </source>
</evidence>
<keyword evidence="3" id="KW-0547">Nucleotide-binding</keyword>
<protein>
    <submittedName>
        <fullName evidence="9">Heme exporter protein A</fullName>
    </submittedName>
</protein>
<evidence type="ECO:0000256" key="6">
    <source>
        <dbReference type="ARBA" id="ARBA00022967"/>
    </source>
</evidence>
<dbReference type="InterPro" id="IPR005895">
    <property type="entry name" value="ABC_transptr_haem_export_CcmA"/>
</dbReference>
<dbReference type="InterPro" id="IPR003593">
    <property type="entry name" value="AAA+_ATPase"/>
</dbReference>
<dbReference type="PANTHER" id="PTHR43499:SF1">
    <property type="entry name" value="ABC TRANSPORTER I FAMILY MEMBER 1"/>
    <property type="match status" value="1"/>
</dbReference>
<reference evidence="9 10" key="1">
    <citation type="submission" date="2023-08" db="EMBL/GenBank/DDBJ databases">
        <title>Functional and genomic diversity of the sorghum phyllosphere microbiome.</title>
        <authorList>
            <person name="Shade A."/>
        </authorList>
    </citation>
    <scope>NUCLEOTIDE SEQUENCE [LARGE SCALE GENOMIC DNA]</scope>
    <source>
        <strain evidence="9 10">SORGH_AS_0335</strain>
    </source>
</reference>
<dbReference type="NCBIfam" id="TIGR01189">
    <property type="entry name" value="ccmA"/>
    <property type="match status" value="1"/>
</dbReference>
<evidence type="ECO:0000256" key="7">
    <source>
        <dbReference type="ARBA" id="ARBA00023136"/>
    </source>
</evidence>
<keyword evidence="10" id="KW-1185">Reference proteome</keyword>
<name>A0ABU1IB08_9BURK</name>
<evidence type="ECO:0000259" key="8">
    <source>
        <dbReference type="PROSITE" id="PS50893"/>
    </source>
</evidence>
<dbReference type="SMART" id="SM00382">
    <property type="entry name" value="AAA"/>
    <property type="match status" value="1"/>
</dbReference>
<keyword evidence="4" id="KW-0201">Cytochrome c-type biogenesis</keyword>
<dbReference type="Proteomes" id="UP001267710">
    <property type="component" value="Unassembled WGS sequence"/>
</dbReference>
<accession>A0ABU1IB08</accession>
<dbReference type="PROSITE" id="PS50893">
    <property type="entry name" value="ABC_TRANSPORTER_2"/>
    <property type="match status" value="1"/>
</dbReference>
<dbReference type="SUPFAM" id="SSF52540">
    <property type="entry name" value="P-loop containing nucleoside triphosphate hydrolases"/>
    <property type="match status" value="1"/>
</dbReference>
<keyword evidence="7" id="KW-0472">Membrane</keyword>
<dbReference type="EMBL" id="JAVIZX010000001">
    <property type="protein sequence ID" value="MDR6214411.1"/>
    <property type="molecule type" value="Genomic_DNA"/>
</dbReference>
<evidence type="ECO:0000256" key="5">
    <source>
        <dbReference type="ARBA" id="ARBA00022840"/>
    </source>
</evidence>
<dbReference type="InterPro" id="IPR017871">
    <property type="entry name" value="ABC_transporter-like_CS"/>
</dbReference>
<gene>
    <name evidence="9" type="ORF">QE399_002100</name>
</gene>
<keyword evidence="2" id="KW-1003">Cell membrane</keyword>
<evidence type="ECO:0000256" key="4">
    <source>
        <dbReference type="ARBA" id="ARBA00022748"/>
    </source>
</evidence>
<dbReference type="InterPro" id="IPR027417">
    <property type="entry name" value="P-loop_NTPase"/>
</dbReference>
<evidence type="ECO:0000313" key="10">
    <source>
        <dbReference type="Proteomes" id="UP001267710"/>
    </source>
</evidence>
<evidence type="ECO:0000256" key="2">
    <source>
        <dbReference type="ARBA" id="ARBA00022475"/>
    </source>
</evidence>
<keyword evidence="5" id="KW-0067">ATP-binding</keyword>
<dbReference type="Gene3D" id="3.40.50.300">
    <property type="entry name" value="P-loop containing nucleotide triphosphate hydrolases"/>
    <property type="match status" value="1"/>
</dbReference>
<proteinExistence type="predicted"/>
<keyword evidence="1" id="KW-0813">Transport</keyword>
<dbReference type="PANTHER" id="PTHR43499">
    <property type="entry name" value="ABC TRANSPORTER I FAMILY MEMBER 1"/>
    <property type="match status" value="1"/>
</dbReference>
<dbReference type="NCBIfam" id="NF010061">
    <property type="entry name" value="PRK13538.1"/>
    <property type="match status" value="1"/>
</dbReference>
<dbReference type="Pfam" id="PF00005">
    <property type="entry name" value="ABC_tran"/>
    <property type="match status" value="1"/>
</dbReference>
<keyword evidence="6" id="KW-1278">Translocase</keyword>
<evidence type="ECO:0000313" key="9">
    <source>
        <dbReference type="EMBL" id="MDR6214411.1"/>
    </source>
</evidence>
<dbReference type="PROSITE" id="PS00211">
    <property type="entry name" value="ABC_TRANSPORTER_1"/>
    <property type="match status" value="1"/>
</dbReference>